<protein>
    <recommendedName>
        <fullName evidence="2">HTH CENPB-type domain-containing protein</fullName>
    </recommendedName>
</protein>
<dbReference type="Pfam" id="PF03221">
    <property type="entry name" value="HTH_Tnp_Tc5"/>
    <property type="match status" value="1"/>
</dbReference>
<dbReference type="AlphaFoldDB" id="A0A814HSE3"/>
<evidence type="ECO:0000313" key="3">
    <source>
        <dbReference type="EMBL" id="CAF1013281.1"/>
    </source>
</evidence>
<dbReference type="InterPro" id="IPR050863">
    <property type="entry name" value="CenT-Element_Derived"/>
</dbReference>
<evidence type="ECO:0000259" key="2">
    <source>
        <dbReference type="PROSITE" id="PS51253"/>
    </source>
</evidence>
<dbReference type="PANTHER" id="PTHR19303:SF73">
    <property type="entry name" value="PROTEIN PDC2"/>
    <property type="match status" value="1"/>
</dbReference>
<evidence type="ECO:0000256" key="1">
    <source>
        <dbReference type="ARBA" id="ARBA00023125"/>
    </source>
</evidence>
<proteinExistence type="predicted"/>
<dbReference type="OrthoDB" id="125347at2759"/>
<dbReference type="Gene3D" id="1.10.10.60">
    <property type="entry name" value="Homeodomain-like"/>
    <property type="match status" value="1"/>
</dbReference>
<dbReference type="InterPro" id="IPR009057">
    <property type="entry name" value="Homeodomain-like_sf"/>
</dbReference>
<name>A0A814HSE3_9BILA</name>
<dbReference type="PROSITE" id="PS51253">
    <property type="entry name" value="HTH_CENPB"/>
    <property type="match status" value="1"/>
</dbReference>
<dbReference type="GO" id="GO:0005634">
    <property type="term" value="C:nucleus"/>
    <property type="evidence" value="ECO:0007669"/>
    <property type="project" value="TreeGrafter"/>
</dbReference>
<dbReference type="InterPro" id="IPR006600">
    <property type="entry name" value="HTH_CenpB_DNA-bd_dom"/>
</dbReference>
<accession>A0A814HSE3</accession>
<keyword evidence="1" id="KW-0238">DNA-binding</keyword>
<dbReference type="GO" id="GO:0003677">
    <property type="term" value="F:DNA binding"/>
    <property type="evidence" value="ECO:0007669"/>
    <property type="project" value="UniProtKB-KW"/>
</dbReference>
<keyword evidence="4" id="KW-1185">Reference proteome</keyword>
<reference evidence="3" key="1">
    <citation type="submission" date="2021-02" db="EMBL/GenBank/DDBJ databases">
        <authorList>
            <person name="Nowell W R."/>
        </authorList>
    </citation>
    <scope>NUCLEOTIDE SEQUENCE</scope>
    <source>
        <strain evidence="3">Ploen Becks lab</strain>
    </source>
</reference>
<sequence>MNNKNKRSRNELKIEQKREIRVSCLSNKNKYLENESSNIFRGRTAMYPELENALFIWFHEKREHVAIISDEILIDKAKYFETMLNISNFKYSVVWINKLKKIYNISSYKLHSEAGSVDQNKINSERLKLQNELKGFNLDDIYNLNETALFFKMEPNKTLFDKKESGKKNR</sequence>
<dbReference type="SMART" id="SM00674">
    <property type="entry name" value="CENPB"/>
    <property type="match status" value="1"/>
</dbReference>
<comment type="caution">
    <text evidence="3">The sequence shown here is derived from an EMBL/GenBank/DDBJ whole genome shotgun (WGS) entry which is preliminary data.</text>
</comment>
<evidence type="ECO:0000313" key="4">
    <source>
        <dbReference type="Proteomes" id="UP000663879"/>
    </source>
</evidence>
<dbReference type="EMBL" id="CAJNOC010004206">
    <property type="protein sequence ID" value="CAF1013281.1"/>
    <property type="molecule type" value="Genomic_DNA"/>
</dbReference>
<dbReference type="PANTHER" id="PTHR19303">
    <property type="entry name" value="TRANSPOSON"/>
    <property type="match status" value="1"/>
</dbReference>
<dbReference type="SUPFAM" id="SSF46689">
    <property type="entry name" value="Homeodomain-like"/>
    <property type="match status" value="1"/>
</dbReference>
<dbReference type="Proteomes" id="UP000663879">
    <property type="component" value="Unassembled WGS sequence"/>
</dbReference>
<feature type="domain" description="HTH CENPB-type" evidence="2">
    <location>
        <begin position="38"/>
        <end position="109"/>
    </location>
</feature>
<organism evidence="3 4">
    <name type="scientific">Brachionus calyciflorus</name>
    <dbReference type="NCBI Taxonomy" id="104777"/>
    <lineage>
        <taxon>Eukaryota</taxon>
        <taxon>Metazoa</taxon>
        <taxon>Spiralia</taxon>
        <taxon>Gnathifera</taxon>
        <taxon>Rotifera</taxon>
        <taxon>Eurotatoria</taxon>
        <taxon>Monogononta</taxon>
        <taxon>Pseudotrocha</taxon>
        <taxon>Ploima</taxon>
        <taxon>Brachionidae</taxon>
        <taxon>Brachionus</taxon>
    </lineage>
</organism>
<gene>
    <name evidence="3" type="ORF">OXX778_LOCUS16999</name>
</gene>